<dbReference type="InterPro" id="IPR007630">
    <property type="entry name" value="RNA_pol_sigma70_r4"/>
</dbReference>
<dbReference type="InterPro" id="IPR013325">
    <property type="entry name" value="RNA_pol_sigma_r2"/>
</dbReference>
<keyword evidence="3" id="KW-0731">Sigma factor</keyword>
<comment type="similarity">
    <text evidence="1">Belongs to the sigma-70 factor family. ECF subfamily.</text>
</comment>
<dbReference type="NCBIfam" id="NF009172">
    <property type="entry name" value="PRK12519.1"/>
    <property type="match status" value="1"/>
</dbReference>
<evidence type="ECO:0000256" key="4">
    <source>
        <dbReference type="ARBA" id="ARBA00023125"/>
    </source>
</evidence>
<keyword evidence="9" id="KW-1185">Reference proteome</keyword>
<keyword evidence="2" id="KW-0805">Transcription regulation</keyword>
<organism evidence="8 9">
    <name type="scientific">Thermostichus vulcanus str. 'Rupite'</name>
    <dbReference type="NCBI Taxonomy" id="2813851"/>
    <lineage>
        <taxon>Bacteria</taxon>
        <taxon>Bacillati</taxon>
        <taxon>Cyanobacteriota</taxon>
        <taxon>Cyanophyceae</taxon>
        <taxon>Thermostichales</taxon>
        <taxon>Thermostichaceae</taxon>
        <taxon>Thermostichus</taxon>
    </lineage>
</organism>
<dbReference type="InterPro" id="IPR013324">
    <property type="entry name" value="RNA_pol_sigma_r3/r4-like"/>
</dbReference>
<dbReference type="SUPFAM" id="SSF88659">
    <property type="entry name" value="Sigma3 and sigma4 domains of RNA polymerase sigma factors"/>
    <property type="match status" value="1"/>
</dbReference>
<comment type="caution">
    <text evidence="8">The sequence shown here is derived from an EMBL/GenBank/DDBJ whole genome shotgun (WGS) entry which is preliminary data.</text>
</comment>
<dbReference type="Gene3D" id="1.10.1740.10">
    <property type="match status" value="1"/>
</dbReference>
<proteinExistence type="inferred from homology"/>
<evidence type="ECO:0000313" key="8">
    <source>
        <dbReference type="EMBL" id="MCJ2541994.1"/>
    </source>
</evidence>
<evidence type="ECO:0000256" key="2">
    <source>
        <dbReference type="ARBA" id="ARBA00023015"/>
    </source>
</evidence>
<evidence type="ECO:0000256" key="1">
    <source>
        <dbReference type="ARBA" id="ARBA00010641"/>
    </source>
</evidence>
<protein>
    <submittedName>
        <fullName evidence="8">Sigma-70 family RNA polymerase sigma factor</fullName>
    </submittedName>
</protein>
<dbReference type="InterPro" id="IPR039425">
    <property type="entry name" value="RNA_pol_sigma-70-like"/>
</dbReference>
<name>A0ABT0C8G0_THEVL</name>
<dbReference type="EMBL" id="JAFIRA010000005">
    <property type="protein sequence ID" value="MCJ2541994.1"/>
    <property type="molecule type" value="Genomic_DNA"/>
</dbReference>
<evidence type="ECO:0000259" key="6">
    <source>
        <dbReference type="Pfam" id="PF04542"/>
    </source>
</evidence>
<dbReference type="Pfam" id="PF04545">
    <property type="entry name" value="Sigma70_r4"/>
    <property type="match status" value="1"/>
</dbReference>
<evidence type="ECO:0000259" key="7">
    <source>
        <dbReference type="Pfam" id="PF04545"/>
    </source>
</evidence>
<reference evidence="8" key="1">
    <citation type="submission" date="2021-02" db="EMBL/GenBank/DDBJ databases">
        <title>The CRISPR/cas machinery reduction and long-range gene transfer in the hot spring cyanobacterium Synechococcus.</title>
        <authorList>
            <person name="Dvorak P."/>
            <person name="Jahodarova E."/>
            <person name="Hasler P."/>
            <person name="Poulickova A."/>
        </authorList>
    </citation>
    <scope>NUCLEOTIDE SEQUENCE</scope>
    <source>
        <strain evidence="8">Rupite</strain>
    </source>
</reference>
<dbReference type="InterPro" id="IPR036388">
    <property type="entry name" value="WH-like_DNA-bd_sf"/>
</dbReference>
<dbReference type="Pfam" id="PF04542">
    <property type="entry name" value="Sigma70_r2"/>
    <property type="match status" value="1"/>
</dbReference>
<dbReference type="RefSeq" id="WP_425244352.1">
    <property type="nucleotide sequence ID" value="NZ_JAFIRA010000005.1"/>
</dbReference>
<gene>
    <name evidence="8" type="ORF">JX360_03575</name>
</gene>
<keyword evidence="5" id="KW-0804">Transcription</keyword>
<dbReference type="CDD" id="cd06171">
    <property type="entry name" value="Sigma70_r4"/>
    <property type="match status" value="1"/>
</dbReference>
<evidence type="ECO:0000256" key="5">
    <source>
        <dbReference type="ARBA" id="ARBA00023163"/>
    </source>
</evidence>
<evidence type="ECO:0000313" key="9">
    <source>
        <dbReference type="Proteomes" id="UP000830835"/>
    </source>
</evidence>
<feature type="domain" description="RNA polymerase sigma-70 region 4" evidence="7">
    <location>
        <begin position="140"/>
        <end position="189"/>
    </location>
</feature>
<dbReference type="SUPFAM" id="SSF88946">
    <property type="entry name" value="Sigma2 domain of RNA polymerase sigma factors"/>
    <property type="match status" value="1"/>
</dbReference>
<dbReference type="PANTHER" id="PTHR43133:SF62">
    <property type="entry name" value="RNA POLYMERASE SIGMA FACTOR SIGZ"/>
    <property type="match status" value="1"/>
</dbReference>
<dbReference type="Gene3D" id="1.10.10.10">
    <property type="entry name" value="Winged helix-like DNA-binding domain superfamily/Winged helix DNA-binding domain"/>
    <property type="match status" value="1"/>
</dbReference>
<keyword evidence="4" id="KW-0238">DNA-binding</keyword>
<feature type="domain" description="RNA polymerase sigma-70 region 2" evidence="6">
    <location>
        <begin position="35"/>
        <end position="98"/>
    </location>
</feature>
<dbReference type="PANTHER" id="PTHR43133">
    <property type="entry name" value="RNA POLYMERASE ECF-TYPE SIGMA FACTO"/>
    <property type="match status" value="1"/>
</dbReference>
<dbReference type="InterPro" id="IPR007627">
    <property type="entry name" value="RNA_pol_sigma70_r2"/>
</dbReference>
<dbReference type="Proteomes" id="UP000830835">
    <property type="component" value="Unassembled WGS sequence"/>
</dbReference>
<accession>A0ABT0C8G0</accession>
<dbReference type="InterPro" id="IPR014284">
    <property type="entry name" value="RNA_pol_sigma-70_dom"/>
</dbReference>
<sequence length="199" mass="22219">MKFEGDKTGRSLQESTDAEVFSALKAGQSQALAILYDRHVGLVYGIAYKVLGNAAEAEDLTQDIFLNLSRSSFDAQRGSLRTYLGILVRSRCLDRLRSWRNRQRSLERGKVELQAQGSSSGDPSFEHLSQTEQVEEVQTALAELSDSQRQILKMAYYEGMSQSEIAKQLDLPLGTVKARARRGLLRLRQLLDPKGRGPS</sequence>
<dbReference type="NCBIfam" id="TIGR02937">
    <property type="entry name" value="sigma70-ECF"/>
    <property type="match status" value="1"/>
</dbReference>
<evidence type="ECO:0000256" key="3">
    <source>
        <dbReference type="ARBA" id="ARBA00023082"/>
    </source>
</evidence>